<sequence>MTARQKLFLYRVAQYVLLAAALVLTILLILKGDVGTGSRVLVCALVCIAAAGLQAHYLIHELGHLLFGLLSGFRPVSFSVACVRFSRFGKKVSFIPNAAYAGASEMYPVGEKRLKGRVLFYTLGGAAFNFLFAAAGILCYLLLPASWGLLFLISLAPLNLYECVTELLPVQLPAGKTDGKFALDLVREENGARNAFAVFRAQSLLAKGCFSDVPRSILYDVPVVREDDPAFLSLLSLRMMRAALLNEREEALSCAERLSGLLEYLPLNDAGEAASDCVCVFSYFGKEGEAASLLTTAENAKGGMAALRKEALFGRGNDAEKTLAAWKRAAKKLPMQGQRKWEHFLLAWAAEHGTGEQNSARIRTES</sequence>
<feature type="transmembrane region" description="Helical" evidence="1">
    <location>
        <begin position="118"/>
        <end position="143"/>
    </location>
</feature>
<accession>A0A9D2H1F5</accession>
<dbReference type="Proteomes" id="UP000824221">
    <property type="component" value="Unassembled WGS sequence"/>
</dbReference>
<keyword evidence="1" id="KW-1133">Transmembrane helix</keyword>
<feature type="transmembrane region" description="Helical" evidence="1">
    <location>
        <begin position="65"/>
        <end position="85"/>
    </location>
</feature>
<proteinExistence type="predicted"/>
<dbReference type="AlphaFoldDB" id="A0A9D2H1F5"/>
<evidence type="ECO:0000313" key="2">
    <source>
        <dbReference type="EMBL" id="HJA01976.1"/>
    </source>
</evidence>
<keyword evidence="1" id="KW-0812">Transmembrane</keyword>
<evidence type="ECO:0000256" key="1">
    <source>
        <dbReference type="SAM" id="Phobius"/>
    </source>
</evidence>
<comment type="caution">
    <text evidence="2">The sequence shown here is derived from an EMBL/GenBank/DDBJ whole genome shotgun (WGS) entry which is preliminary data.</text>
</comment>
<keyword evidence="1" id="KW-0472">Membrane</keyword>
<reference evidence="2" key="1">
    <citation type="journal article" date="2021" name="PeerJ">
        <title>Extensive microbial diversity within the chicken gut microbiome revealed by metagenomics and culture.</title>
        <authorList>
            <person name="Gilroy R."/>
            <person name="Ravi A."/>
            <person name="Getino M."/>
            <person name="Pursley I."/>
            <person name="Horton D.L."/>
            <person name="Alikhan N.F."/>
            <person name="Baker D."/>
            <person name="Gharbi K."/>
            <person name="Hall N."/>
            <person name="Watson M."/>
            <person name="Adriaenssens E.M."/>
            <person name="Foster-Nyarko E."/>
            <person name="Jarju S."/>
            <person name="Secka A."/>
            <person name="Antonio M."/>
            <person name="Oren A."/>
            <person name="Chaudhuri R.R."/>
            <person name="La Ragione R."/>
            <person name="Hildebrand F."/>
            <person name="Pallen M.J."/>
        </authorList>
    </citation>
    <scope>NUCLEOTIDE SEQUENCE</scope>
    <source>
        <strain evidence="2">CHK156-179</strain>
    </source>
</reference>
<feature type="transmembrane region" description="Helical" evidence="1">
    <location>
        <begin position="12"/>
        <end position="30"/>
    </location>
</feature>
<reference evidence="2" key="2">
    <citation type="submission" date="2021-04" db="EMBL/GenBank/DDBJ databases">
        <authorList>
            <person name="Gilroy R."/>
        </authorList>
    </citation>
    <scope>NUCLEOTIDE SEQUENCE</scope>
    <source>
        <strain evidence="2">CHK156-179</strain>
    </source>
</reference>
<gene>
    <name evidence="2" type="ORF">H9797_01150</name>
</gene>
<evidence type="ECO:0000313" key="3">
    <source>
        <dbReference type="Proteomes" id="UP000824221"/>
    </source>
</evidence>
<name>A0A9D2H1F5_9FIRM</name>
<organism evidence="2 3">
    <name type="scientific">Candidatus Gallimonas gallistercoris</name>
    <dbReference type="NCBI Taxonomy" id="2838602"/>
    <lineage>
        <taxon>Bacteria</taxon>
        <taxon>Bacillati</taxon>
        <taxon>Bacillota</taxon>
        <taxon>Clostridia</taxon>
        <taxon>Candidatus Gallimonas</taxon>
    </lineage>
</organism>
<protein>
    <submittedName>
        <fullName evidence="2">Uncharacterized protein</fullName>
    </submittedName>
</protein>
<dbReference type="EMBL" id="DXAJ01000023">
    <property type="protein sequence ID" value="HJA01976.1"/>
    <property type="molecule type" value="Genomic_DNA"/>
</dbReference>